<organism evidence="6 7">
    <name type="scientific">Vibrio tapetis subsp. tapetis</name>
    <dbReference type="NCBI Taxonomy" id="1671868"/>
    <lineage>
        <taxon>Bacteria</taxon>
        <taxon>Pseudomonadati</taxon>
        <taxon>Pseudomonadota</taxon>
        <taxon>Gammaproteobacteria</taxon>
        <taxon>Vibrionales</taxon>
        <taxon>Vibrionaceae</taxon>
        <taxon>Vibrio</taxon>
    </lineage>
</organism>
<evidence type="ECO:0000313" key="6">
    <source>
        <dbReference type="EMBL" id="SON51296.1"/>
    </source>
</evidence>
<dbReference type="InterPro" id="IPR014710">
    <property type="entry name" value="RmlC-like_jellyroll"/>
</dbReference>
<gene>
    <name evidence="6" type="ORF">VTAP4600_A3341</name>
</gene>
<feature type="domain" description="HTH araC/xylS-type" evidence="5">
    <location>
        <begin position="169"/>
        <end position="263"/>
    </location>
</feature>
<dbReference type="Gene3D" id="1.10.10.60">
    <property type="entry name" value="Homeodomain-like"/>
    <property type="match status" value="1"/>
</dbReference>
<sequence>MENVRFFQSQYDGIQLIEAHYHEFAFHRHYHLDVHIGLITKGSQDFIFKGSQHHANAGQFVIMPPDELHDGQTKLDEGYETKVFSIDPQWFNDYLDQPSIQTIPDFQQLIIDDSELFTRLNFLHGQMISSQYSQLTQDCLPLDCFEMIVDRYANSKIKQSVSLGSQSIESLRDYIMANLDQPIRLNELASLCQLSPSQFQRQFKSKMAMPPYAWLSRLRMEEALSLLLQGRSSTDVAMLVGFYDQAHFVRAFKTCYGITPSQV</sequence>
<dbReference type="InterPro" id="IPR020449">
    <property type="entry name" value="Tscrpt_reg_AraC-type_HTH"/>
</dbReference>
<evidence type="ECO:0000259" key="5">
    <source>
        <dbReference type="PROSITE" id="PS01124"/>
    </source>
</evidence>
<dbReference type="Proteomes" id="UP000235828">
    <property type="component" value="Chromosome A"/>
</dbReference>
<dbReference type="Pfam" id="PF12833">
    <property type="entry name" value="HTH_18"/>
    <property type="match status" value="1"/>
</dbReference>
<dbReference type="EMBL" id="LT960611">
    <property type="protein sequence ID" value="SON51296.1"/>
    <property type="molecule type" value="Genomic_DNA"/>
</dbReference>
<evidence type="ECO:0000256" key="1">
    <source>
        <dbReference type="ARBA" id="ARBA00023015"/>
    </source>
</evidence>
<keyword evidence="4" id="KW-0804">Transcription</keyword>
<reference evidence="6 7" key="1">
    <citation type="submission" date="2017-10" db="EMBL/GenBank/DDBJ databases">
        <authorList>
            <person name="Banno H."/>
            <person name="Chua N.-H."/>
        </authorList>
    </citation>
    <scope>NUCLEOTIDE SEQUENCE [LARGE SCALE GENOMIC DNA]</scope>
    <source>
        <strain evidence="6">Vibrio tapetis CECT4600</strain>
    </source>
</reference>
<dbReference type="SMART" id="SM00342">
    <property type="entry name" value="HTH_ARAC"/>
    <property type="match status" value="1"/>
</dbReference>
<keyword evidence="1" id="KW-0805">Transcription regulation</keyword>
<dbReference type="InterPro" id="IPR003313">
    <property type="entry name" value="AraC-bd"/>
</dbReference>
<dbReference type="PRINTS" id="PR00032">
    <property type="entry name" value="HTHARAC"/>
</dbReference>
<dbReference type="Pfam" id="PF02311">
    <property type="entry name" value="AraC_binding"/>
    <property type="match status" value="1"/>
</dbReference>
<keyword evidence="3" id="KW-0010">Activator</keyword>
<proteinExistence type="predicted"/>
<evidence type="ECO:0000313" key="7">
    <source>
        <dbReference type="Proteomes" id="UP000235828"/>
    </source>
</evidence>
<dbReference type="PANTHER" id="PTHR46796">
    <property type="entry name" value="HTH-TYPE TRANSCRIPTIONAL ACTIVATOR RHAS-RELATED"/>
    <property type="match status" value="1"/>
</dbReference>
<evidence type="ECO:0000256" key="4">
    <source>
        <dbReference type="ARBA" id="ARBA00023163"/>
    </source>
</evidence>
<dbReference type="KEGG" id="vta:A3341"/>
<dbReference type="GO" id="GO:0043565">
    <property type="term" value="F:sequence-specific DNA binding"/>
    <property type="evidence" value="ECO:0007669"/>
    <property type="project" value="InterPro"/>
</dbReference>
<evidence type="ECO:0000256" key="2">
    <source>
        <dbReference type="ARBA" id="ARBA00023125"/>
    </source>
</evidence>
<dbReference type="OrthoDB" id="9809338at2"/>
<dbReference type="SUPFAM" id="SSF46689">
    <property type="entry name" value="Homeodomain-like"/>
    <property type="match status" value="2"/>
</dbReference>
<evidence type="ECO:0000256" key="3">
    <source>
        <dbReference type="ARBA" id="ARBA00023159"/>
    </source>
</evidence>
<dbReference type="RefSeq" id="WP_102523646.1">
    <property type="nucleotide sequence ID" value="NZ_LT960611.1"/>
</dbReference>
<dbReference type="SUPFAM" id="SSF51215">
    <property type="entry name" value="Regulatory protein AraC"/>
    <property type="match status" value="1"/>
</dbReference>
<dbReference type="InterPro" id="IPR037923">
    <property type="entry name" value="HTH-like"/>
</dbReference>
<keyword evidence="2" id="KW-0238">DNA-binding</keyword>
<dbReference type="PROSITE" id="PS01124">
    <property type="entry name" value="HTH_ARAC_FAMILY_2"/>
    <property type="match status" value="1"/>
</dbReference>
<name>A0A2N8ZHF2_9VIBR</name>
<dbReference type="InterPro" id="IPR050204">
    <property type="entry name" value="AraC_XylS_family_regulators"/>
</dbReference>
<dbReference type="InterPro" id="IPR018060">
    <property type="entry name" value="HTH_AraC"/>
</dbReference>
<protein>
    <submittedName>
        <fullName evidence="6">Putative Transcriptional regulator AraC family</fullName>
    </submittedName>
</protein>
<dbReference type="Gene3D" id="2.60.120.10">
    <property type="entry name" value="Jelly Rolls"/>
    <property type="match status" value="1"/>
</dbReference>
<dbReference type="AlphaFoldDB" id="A0A2N8ZHF2"/>
<dbReference type="InterPro" id="IPR009057">
    <property type="entry name" value="Homeodomain-like_sf"/>
</dbReference>
<dbReference type="PANTHER" id="PTHR46796:SF11">
    <property type="entry name" value="TRANSCRIPTIONAL REGULATOR-RELATED"/>
    <property type="match status" value="1"/>
</dbReference>
<keyword evidence="7" id="KW-1185">Reference proteome</keyword>
<dbReference type="GO" id="GO:0003700">
    <property type="term" value="F:DNA-binding transcription factor activity"/>
    <property type="evidence" value="ECO:0007669"/>
    <property type="project" value="InterPro"/>
</dbReference>
<accession>A0A2N8ZHF2</accession>